<sequence length="108" mass="12181">TYLKAAVFHANREAEWRTNVVKAQDDSTVRSGVMWNEAVSWEIELDGLTFISFTVLEDVDEFGPDDKMVVFCPHVDHLQQGWRLARILGMKGKDSGALLLARFTATPI</sequence>
<accession>A0A0C2WIZ7</accession>
<dbReference type="InterPro" id="IPR035892">
    <property type="entry name" value="C2_domain_sf"/>
</dbReference>
<gene>
    <name evidence="1" type="ORF">M378DRAFT_172962</name>
</gene>
<dbReference type="Gene3D" id="2.60.40.150">
    <property type="entry name" value="C2 domain"/>
    <property type="match status" value="1"/>
</dbReference>
<dbReference type="InParanoid" id="A0A0C2WIZ7"/>
<evidence type="ECO:0000313" key="1">
    <source>
        <dbReference type="EMBL" id="KIL56098.1"/>
    </source>
</evidence>
<dbReference type="OrthoDB" id="269822at2759"/>
<dbReference type="STRING" id="946122.A0A0C2WIZ7"/>
<evidence type="ECO:0000313" key="2">
    <source>
        <dbReference type="Proteomes" id="UP000054549"/>
    </source>
</evidence>
<reference evidence="1 2" key="1">
    <citation type="submission" date="2014-04" db="EMBL/GenBank/DDBJ databases">
        <title>Evolutionary Origins and Diversification of the Mycorrhizal Mutualists.</title>
        <authorList>
            <consortium name="DOE Joint Genome Institute"/>
            <consortium name="Mycorrhizal Genomics Consortium"/>
            <person name="Kohler A."/>
            <person name="Kuo A."/>
            <person name="Nagy L.G."/>
            <person name="Floudas D."/>
            <person name="Copeland A."/>
            <person name="Barry K.W."/>
            <person name="Cichocki N."/>
            <person name="Veneault-Fourrey C."/>
            <person name="LaButti K."/>
            <person name="Lindquist E.A."/>
            <person name="Lipzen A."/>
            <person name="Lundell T."/>
            <person name="Morin E."/>
            <person name="Murat C."/>
            <person name="Riley R."/>
            <person name="Ohm R."/>
            <person name="Sun H."/>
            <person name="Tunlid A."/>
            <person name="Henrissat B."/>
            <person name="Grigoriev I.V."/>
            <person name="Hibbett D.S."/>
            <person name="Martin F."/>
        </authorList>
    </citation>
    <scope>NUCLEOTIDE SEQUENCE [LARGE SCALE GENOMIC DNA]</scope>
    <source>
        <strain evidence="1 2">Koide BX008</strain>
    </source>
</reference>
<dbReference type="EMBL" id="KN818447">
    <property type="protein sequence ID" value="KIL56098.1"/>
    <property type="molecule type" value="Genomic_DNA"/>
</dbReference>
<feature type="non-terminal residue" evidence="1">
    <location>
        <position position="1"/>
    </location>
</feature>
<dbReference type="HOGENOM" id="CLU_2203136_0_0_1"/>
<dbReference type="AlphaFoldDB" id="A0A0C2WIZ7"/>
<organism evidence="1 2">
    <name type="scientific">Amanita muscaria (strain Koide BX008)</name>
    <dbReference type="NCBI Taxonomy" id="946122"/>
    <lineage>
        <taxon>Eukaryota</taxon>
        <taxon>Fungi</taxon>
        <taxon>Dikarya</taxon>
        <taxon>Basidiomycota</taxon>
        <taxon>Agaricomycotina</taxon>
        <taxon>Agaricomycetes</taxon>
        <taxon>Agaricomycetidae</taxon>
        <taxon>Agaricales</taxon>
        <taxon>Pluteineae</taxon>
        <taxon>Amanitaceae</taxon>
        <taxon>Amanita</taxon>
    </lineage>
</organism>
<name>A0A0C2WIZ7_AMAMK</name>
<dbReference type="Proteomes" id="UP000054549">
    <property type="component" value="Unassembled WGS sequence"/>
</dbReference>
<proteinExistence type="predicted"/>
<protein>
    <submittedName>
        <fullName evidence="1">Uncharacterized protein</fullName>
    </submittedName>
</protein>
<keyword evidence="2" id="KW-1185">Reference proteome</keyword>